<dbReference type="EMBL" id="CADCTQ010000466">
    <property type="protein sequence ID" value="CAA9303370.1"/>
    <property type="molecule type" value="Genomic_DNA"/>
</dbReference>
<name>A0A6J4KE50_9SPHI</name>
<organism evidence="2">
    <name type="scientific">uncultured Cytophagales bacterium</name>
    <dbReference type="NCBI Taxonomy" id="158755"/>
    <lineage>
        <taxon>Bacteria</taxon>
        <taxon>Pseudomonadati</taxon>
        <taxon>Bacteroidota</taxon>
        <taxon>Sphingobacteriia</taxon>
        <taxon>Sphingobacteriales</taxon>
        <taxon>environmental samples</taxon>
    </lineage>
</organism>
<sequence length="45" mass="4918">MNEARLQTQPGFFVGGSAKKRRLDTHTAGGVTKKKGRFDESLPAK</sequence>
<accession>A0A6J4KE50</accession>
<evidence type="ECO:0000313" key="2">
    <source>
        <dbReference type="EMBL" id="CAA9303370.1"/>
    </source>
</evidence>
<feature type="compositionally biased region" description="Polar residues" evidence="1">
    <location>
        <begin position="1"/>
        <end position="10"/>
    </location>
</feature>
<feature type="region of interest" description="Disordered" evidence="1">
    <location>
        <begin position="1"/>
        <end position="45"/>
    </location>
</feature>
<evidence type="ECO:0000256" key="1">
    <source>
        <dbReference type="SAM" id="MobiDB-lite"/>
    </source>
</evidence>
<reference evidence="2" key="1">
    <citation type="submission" date="2020-02" db="EMBL/GenBank/DDBJ databases">
        <authorList>
            <person name="Meier V. D."/>
        </authorList>
    </citation>
    <scope>NUCLEOTIDE SEQUENCE</scope>
    <source>
        <strain evidence="2">AVDCRST_MAG56</strain>
    </source>
</reference>
<dbReference type="AlphaFoldDB" id="A0A6J4KE50"/>
<gene>
    <name evidence="2" type="ORF">AVDCRST_MAG56-5621</name>
</gene>
<protein>
    <submittedName>
        <fullName evidence="2">Uncharacterized protein</fullName>
    </submittedName>
</protein>
<proteinExistence type="predicted"/>